<dbReference type="RefSeq" id="WP_045972162.1">
    <property type="nucleotide sequence ID" value="NZ_CP090145.1"/>
</dbReference>
<evidence type="ECO:0000313" key="1">
    <source>
        <dbReference type="EMBL" id="UOX33781.1"/>
    </source>
</evidence>
<reference evidence="1" key="2">
    <citation type="submission" date="2022-04" db="EMBL/GenBank/DDBJ databases">
        <title>Complete Genome Sequence of Flavobacterium sediminilitoris YSM-43, Isolated from a Tidal Sediment.</title>
        <authorList>
            <person name="Lee P.A."/>
        </authorList>
    </citation>
    <scope>NUCLEOTIDE SEQUENCE</scope>
    <source>
        <strain evidence="1">YSM-43</strain>
    </source>
</reference>
<gene>
    <name evidence="1" type="ORF">LXD69_17320</name>
</gene>
<organism evidence="1 2">
    <name type="scientific">Flavobacterium sediminilitoris</name>
    <dbReference type="NCBI Taxonomy" id="2024526"/>
    <lineage>
        <taxon>Bacteria</taxon>
        <taxon>Pseudomonadati</taxon>
        <taxon>Bacteroidota</taxon>
        <taxon>Flavobacteriia</taxon>
        <taxon>Flavobacteriales</taxon>
        <taxon>Flavobacteriaceae</taxon>
        <taxon>Flavobacterium</taxon>
    </lineage>
</organism>
<dbReference type="EMBL" id="CP090145">
    <property type="protein sequence ID" value="UOX33781.1"/>
    <property type="molecule type" value="Genomic_DNA"/>
</dbReference>
<dbReference type="PROSITE" id="PS51257">
    <property type="entry name" value="PROKAR_LIPOPROTEIN"/>
    <property type="match status" value="1"/>
</dbReference>
<keyword evidence="2" id="KW-1185">Reference proteome</keyword>
<reference evidence="1" key="1">
    <citation type="submission" date="2021-12" db="EMBL/GenBank/DDBJ databases">
        <authorList>
            <person name="Cha I.-T."/>
            <person name="Lee K.-E."/>
            <person name="Park S.-J."/>
        </authorList>
    </citation>
    <scope>NUCLEOTIDE SEQUENCE</scope>
    <source>
        <strain evidence="1">YSM-43</strain>
    </source>
</reference>
<accession>A0ABY4HND6</accession>
<dbReference type="Proteomes" id="UP000830454">
    <property type="component" value="Chromosome"/>
</dbReference>
<sequence>MSFSTTRIVFILFTFTLVSCYNQDRDCKDFKTGSFEFTQEIDGKSETSHFERNDSIQIETFRGKTDTLSVRWINDCEYIVKNIHPKNRAEKKAIHIKILTTSDEGYVFEYAFVGEAKKQRGTVTKVK</sequence>
<protein>
    <submittedName>
        <fullName evidence="1">DNA topoisomerase IV</fullName>
    </submittedName>
</protein>
<evidence type="ECO:0000313" key="2">
    <source>
        <dbReference type="Proteomes" id="UP000830454"/>
    </source>
</evidence>
<proteinExistence type="predicted"/>
<name>A0ABY4HND6_9FLAO</name>